<feature type="region of interest" description="Disordered" evidence="1">
    <location>
        <begin position="1"/>
        <end position="202"/>
    </location>
</feature>
<accession>A0A7J6BI24</accession>
<keyword evidence="3" id="KW-1185">Reference proteome</keyword>
<sequence length="408" mass="43940">MTPSRSHSSGPVIRASKLENLTRITRPSRGKTPPNSGNIRPPGPLSNAAFSRSHSLGAEPRLRPEGEPQDTHSTRLREPGPRAEGGDSLTPTLPASGNQDLGQRGRLFTPTLPASGNQDLGQRGHSPAPLTRLREPGPRAEGATSCTLYPPGNQDWQRGAPWRTLLLASNSPPRRRLRGPPDLQEGPLPRPPLNPGIPHLSPVTDSAIRARRTRPLGTPGDFTTGHPKIDLGFGRLLDFQGSRDSAEPDPRNHDSARGGTATPLRRLREPDAAEGPPHAPLRHWFPQHRLRFFFRRHPPATGTPDTAGGRTEAARWASSADKRLDRGKTFNGSQSALKRGAALLAASPSSHEWLSAPPAPEGRPPSQANQSPRAMCIVTPRRDSDLEALSHNPTDGSRTSGSSAKHTH</sequence>
<name>A0A7J6BI24_9TELE</name>
<dbReference type="AlphaFoldDB" id="A0A7J6BI24"/>
<feature type="compositionally biased region" description="Basic and acidic residues" evidence="1">
    <location>
        <begin position="60"/>
        <end position="85"/>
    </location>
</feature>
<evidence type="ECO:0000256" key="1">
    <source>
        <dbReference type="SAM" id="MobiDB-lite"/>
    </source>
</evidence>
<feature type="compositionally biased region" description="Polar residues" evidence="1">
    <location>
        <begin position="89"/>
        <end position="101"/>
    </location>
</feature>
<organism evidence="2 3">
    <name type="scientific">Onychostoma macrolepis</name>
    <dbReference type="NCBI Taxonomy" id="369639"/>
    <lineage>
        <taxon>Eukaryota</taxon>
        <taxon>Metazoa</taxon>
        <taxon>Chordata</taxon>
        <taxon>Craniata</taxon>
        <taxon>Vertebrata</taxon>
        <taxon>Euteleostomi</taxon>
        <taxon>Actinopterygii</taxon>
        <taxon>Neopterygii</taxon>
        <taxon>Teleostei</taxon>
        <taxon>Ostariophysi</taxon>
        <taxon>Cypriniformes</taxon>
        <taxon>Cyprinidae</taxon>
        <taxon>Acrossocheilinae</taxon>
        <taxon>Onychostoma</taxon>
    </lineage>
</organism>
<dbReference type="EMBL" id="JAAMOB010000204">
    <property type="protein sequence ID" value="KAF4094504.1"/>
    <property type="molecule type" value="Genomic_DNA"/>
</dbReference>
<reference evidence="2 3" key="1">
    <citation type="submission" date="2020-04" db="EMBL/GenBank/DDBJ databases">
        <title>Chromosome-level genome assembly of a cyprinid fish Onychostoma macrolepis by integration of Nanopore Sequencing, Bionano and Hi-C technology.</title>
        <authorList>
            <person name="Wang D."/>
        </authorList>
    </citation>
    <scope>NUCLEOTIDE SEQUENCE [LARGE SCALE GENOMIC DNA]</scope>
    <source>
        <strain evidence="2">SWU-2019</strain>
        <tissue evidence="2">Muscle</tissue>
    </source>
</reference>
<protein>
    <submittedName>
        <fullName evidence="2">Uncharacterized protein</fullName>
    </submittedName>
</protein>
<feature type="region of interest" description="Disordered" evidence="1">
    <location>
        <begin position="239"/>
        <end position="282"/>
    </location>
</feature>
<gene>
    <name evidence="2" type="ORF">G5714_024605</name>
</gene>
<proteinExistence type="predicted"/>
<comment type="caution">
    <text evidence="2">The sequence shown here is derived from an EMBL/GenBank/DDBJ whole genome shotgun (WGS) entry which is preliminary data.</text>
</comment>
<feature type="compositionally biased region" description="Polar residues" evidence="1">
    <location>
        <begin position="391"/>
        <end position="408"/>
    </location>
</feature>
<evidence type="ECO:0000313" key="3">
    <source>
        <dbReference type="Proteomes" id="UP000579812"/>
    </source>
</evidence>
<feature type="compositionally biased region" description="Basic and acidic residues" evidence="1">
    <location>
        <begin position="244"/>
        <end position="256"/>
    </location>
</feature>
<dbReference type="Proteomes" id="UP000579812">
    <property type="component" value="Unassembled WGS sequence"/>
</dbReference>
<evidence type="ECO:0000313" key="2">
    <source>
        <dbReference type="EMBL" id="KAF4094504.1"/>
    </source>
</evidence>
<feature type="region of interest" description="Disordered" evidence="1">
    <location>
        <begin position="296"/>
        <end position="408"/>
    </location>
</feature>